<dbReference type="Pfam" id="PF23609">
    <property type="entry name" value="Beta-prop_EIPR1"/>
    <property type="match status" value="1"/>
</dbReference>
<evidence type="ECO:0000256" key="2">
    <source>
        <dbReference type="ARBA" id="ARBA00022574"/>
    </source>
</evidence>
<proteinExistence type="evidence at transcript level"/>
<dbReference type="AlphaFoldDB" id="C1BQL0"/>
<evidence type="ECO:0000256" key="5">
    <source>
        <dbReference type="SAM" id="MobiDB-lite"/>
    </source>
</evidence>
<dbReference type="InterPro" id="IPR019775">
    <property type="entry name" value="WD40_repeat_CS"/>
</dbReference>
<keyword evidence="3" id="KW-0677">Repeat</keyword>
<dbReference type="InterPro" id="IPR059104">
    <property type="entry name" value="Beta-prop_EIPR1-like"/>
</dbReference>
<organism evidence="7">
    <name type="scientific">Caligus rogercresseyi</name>
    <name type="common">Sea louse</name>
    <dbReference type="NCBI Taxonomy" id="217165"/>
    <lineage>
        <taxon>Eukaryota</taxon>
        <taxon>Metazoa</taxon>
        <taxon>Ecdysozoa</taxon>
        <taxon>Arthropoda</taxon>
        <taxon>Crustacea</taxon>
        <taxon>Multicrustacea</taxon>
        <taxon>Hexanauplia</taxon>
        <taxon>Copepoda</taxon>
        <taxon>Siphonostomatoida</taxon>
        <taxon>Caligidae</taxon>
        <taxon>Caligus</taxon>
    </lineage>
</organism>
<evidence type="ECO:0000256" key="1">
    <source>
        <dbReference type="ARBA" id="ARBA00005672"/>
    </source>
</evidence>
<accession>C1BQL0</accession>
<protein>
    <submittedName>
        <fullName evidence="7">TSSC1</fullName>
    </submittedName>
</protein>
<dbReference type="InterPro" id="IPR015943">
    <property type="entry name" value="WD40/YVTN_repeat-like_dom_sf"/>
</dbReference>
<dbReference type="EMBL" id="BT076889">
    <property type="protein sequence ID" value="ACO11313.1"/>
    <property type="molecule type" value="mRNA"/>
</dbReference>
<evidence type="ECO:0000259" key="6">
    <source>
        <dbReference type="Pfam" id="PF23609"/>
    </source>
</evidence>
<dbReference type="InterPro" id="IPR036322">
    <property type="entry name" value="WD40_repeat_dom_sf"/>
</dbReference>
<evidence type="ECO:0000256" key="4">
    <source>
        <dbReference type="PROSITE-ProRule" id="PRU00221"/>
    </source>
</evidence>
<dbReference type="PANTHER" id="PTHR14205">
    <property type="entry name" value="WD-REPEAT PROTEIN"/>
    <property type="match status" value="1"/>
</dbReference>
<dbReference type="GO" id="GO:0016567">
    <property type="term" value="P:protein ubiquitination"/>
    <property type="evidence" value="ECO:0007669"/>
    <property type="project" value="TreeGrafter"/>
</dbReference>
<dbReference type="SUPFAM" id="SSF50978">
    <property type="entry name" value="WD40 repeat-like"/>
    <property type="match status" value="1"/>
</dbReference>
<dbReference type="PROSITE" id="PS50082">
    <property type="entry name" value="WD_REPEATS_2"/>
    <property type="match status" value="1"/>
</dbReference>
<gene>
    <name evidence="7" type="primary">TSSC1</name>
</gene>
<dbReference type="SMART" id="SM00320">
    <property type="entry name" value="WD40"/>
    <property type="match status" value="4"/>
</dbReference>
<reference evidence="7" key="1">
    <citation type="submission" date="2009-03" db="EMBL/GenBank/DDBJ databases">
        <title>Caligus rogercresseyi ESTs and full-length cDNAs.</title>
        <authorList>
            <person name="Yasuike M."/>
            <person name="von Schalburg K."/>
            <person name="Cooper G."/>
            <person name="Leong J."/>
            <person name="Jones S.R.M."/>
            <person name="Koop B.F."/>
        </authorList>
    </citation>
    <scope>NUCLEOTIDE SEQUENCE</scope>
    <source>
        <tissue evidence="7">Whole tissue</tissue>
    </source>
</reference>
<evidence type="ECO:0000256" key="3">
    <source>
        <dbReference type="ARBA" id="ARBA00022737"/>
    </source>
</evidence>
<dbReference type="Gene3D" id="2.130.10.10">
    <property type="entry name" value="YVTN repeat-like/Quinoprotein amine dehydrogenase"/>
    <property type="match status" value="1"/>
</dbReference>
<dbReference type="InterPro" id="IPR001680">
    <property type="entry name" value="WD40_rpt"/>
</dbReference>
<feature type="region of interest" description="Disordered" evidence="5">
    <location>
        <begin position="110"/>
        <end position="133"/>
    </location>
</feature>
<feature type="compositionally biased region" description="Polar residues" evidence="5">
    <location>
        <begin position="168"/>
        <end position="180"/>
    </location>
</feature>
<comment type="similarity">
    <text evidence="1">Belongs to the WD repeat EIPR1 family.</text>
</comment>
<sequence length="367" mass="41194">MPELDGGGCIYGLEYQCRALCSFNTADSEERASFLVGTQSIKADNQIHWLEYDEEGSIVRKKRVWIHSEGEIWQLSSCPSSSGDGLFLSVFTNAERKRCAQVWKLSSNPEEEQSLSRASQGMGPKEGDSSSDEEILSATWHPFESNKLISVSRNSLSIHDIQEDKSTPGPTSKKSMSFGSWNPHQNASTFATVHEHEIRGWDLRSNESVWRIESPGSHIVRSLDFNPNKQYYMASGGDDGRAHIWDVRMSDSSPLGSYDFGHSHWIWSIQFNQYHDQLLLTGGSDSLVALSSLSSLSSEPYGEEGEEGDKSLIEDGVIRIYRDHEDSVYRAEWSTVDPWTFASLSYDGRLVINQVPRGVKLKILNLV</sequence>
<dbReference type="InterPro" id="IPR040323">
    <property type="entry name" value="EIPR1"/>
</dbReference>
<feature type="domain" description="EIPR1-like beta-propeller" evidence="6">
    <location>
        <begin position="8"/>
        <end position="290"/>
    </location>
</feature>
<feature type="region of interest" description="Disordered" evidence="5">
    <location>
        <begin position="160"/>
        <end position="180"/>
    </location>
</feature>
<dbReference type="PANTHER" id="PTHR14205:SF15">
    <property type="entry name" value="EARP AND GARP COMPLEX-INTERACTING PROTEIN 1"/>
    <property type="match status" value="1"/>
</dbReference>
<feature type="repeat" description="WD" evidence="4">
    <location>
        <begin position="220"/>
        <end position="248"/>
    </location>
</feature>
<keyword evidence="2 4" id="KW-0853">WD repeat</keyword>
<evidence type="ECO:0000313" key="7">
    <source>
        <dbReference type="EMBL" id="ACO11313.1"/>
    </source>
</evidence>
<dbReference type="PROSITE" id="PS00678">
    <property type="entry name" value="WD_REPEATS_1"/>
    <property type="match status" value="1"/>
</dbReference>
<name>C1BQL0_CALRO</name>